<comment type="caution">
    <text evidence="2">The sequence shown here is derived from an EMBL/GenBank/DDBJ whole genome shotgun (WGS) entry which is preliminary data.</text>
</comment>
<name>A0A9P6JM00_9AGAR</name>
<dbReference type="Proteomes" id="UP000807306">
    <property type="component" value="Unassembled WGS sequence"/>
</dbReference>
<dbReference type="AlphaFoldDB" id="A0A9P6JM00"/>
<organism evidence="2 3">
    <name type="scientific">Crepidotus variabilis</name>
    <dbReference type="NCBI Taxonomy" id="179855"/>
    <lineage>
        <taxon>Eukaryota</taxon>
        <taxon>Fungi</taxon>
        <taxon>Dikarya</taxon>
        <taxon>Basidiomycota</taxon>
        <taxon>Agaricomycotina</taxon>
        <taxon>Agaricomycetes</taxon>
        <taxon>Agaricomycetidae</taxon>
        <taxon>Agaricales</taxon>
        <taxon>Agaricineae</taxon>
        <taxon>Crepidotaceae</taxon>
        <taxon>Crepidotus</taxon>
    </lineage>
</organism>
<sequence>MPMNTTQTLAGGAKHLLDLPLDMVLEIFSYLHPLDLLTLLRTLKTIYSFLLRKSSNQTWKYTFRNVKLPLPDIPEDAMVNNLIFSFIKLRHLLSKSELSEGVKEQVRDAYNLFNDDFEETVQAFDQYRIDIRYIFSNPIELLERYLVENTSATDIQLYRQELEVILSTVLDEVQRKLRLYHLVHREIRDWQWF</sequence>
<dbReference type="InterPro" id="IPR001810">
    <property type="entry name" value="F-box_dom"/>
</dbReference>
<dbReference type="InterPro" id="IPR036047">
    <property type="entry name" value="F-box-like_dom_sf"/>
</dbReference>
<accession>A0A9P6JM00</accession>
<evidence type="ECO:0000313" key="3">
    <source>
        <dbReference type="Proteomes" id="UP000807306"/>
    </source>
</evidence>
<dbReference type="EMBL" id="MU157888">
    <property type="protein sequence ID" value="KAF9525169.1"/>
    <property type="molecule type" value="Genomic_DNA"/>
</dbReference>
<dbReference type="Pfam" id="PF23153">
    <property type="entry name" value="Aip3p_Bud6_N"/>
    <property type="match status" value="1"/>
</dbReference>
<proteinExistence type="predicted"/>
<keyword evidence="3" id="KW-1185">Reference proteome</keyword>
<dbReference type="InterPro" id="IPR056279">
    <property type="entry name" value="Aip3p_Bud6_N"/>
</dbReference>
<evidence type="ECO:0000259" key="1">
    <source>
        <dbReference type="PROSITE" id="PS50181"/>
    </source>
</evidence>
<evidence type="ECO:0000313" key="2">
    <source>
        <dbReference type="EMBL" id="KAF9525169.1"/>
    </source>
</evidence>
<dbReference type="SUPFAM" id="SSF81383">
    <property type="entry name" value="F-box domain"/>
    <property type="match status" value="1"/>
</dbReference>
<reference evidence="2" key="1">
    <citation type="submission" date="2020-11" db="EMBL/GenBank/DDBJ databases">
        <authorList>
            <consortium name="DOE Joint Genome Institute"/>
            <person name="Ahrendt S."/>
            <person name="Riley R."/>
            <person name="Andreopoulos W."/>
            <person name="Labutti K."/>
            <person name="Pangilinan J."/>
            <person name="Ruiz-Duenas F.J."/>
            <person name="Barrasa J.M."/>
            <person name="Sanchez-Garcia M."/>
            <person name="Camarero S."/>
            <person name="Miyauchi S."/>
            <person name="Serrano A."/>
            <person name="Linde D."/>
            <person name="Babiker R."/>
            <person name="Drula E."/>
            <person name="Ayuso-Fernandez I."/>
            <person name="Pacheco R."/>
            <person name="Padilla G."/>
            <person name="Ferreira P."/>
            <person name="Barriuso J."/>
            <person name="Kellner H."/>
            <person name="Castanera R."/>
            <person name="Alfaro M."/>
            <person name="Ramirez L."/>
            <person name="Pisabarro A.G."/>
            <person name="Kuo A."/>
            <person name="Tritt A."/>
            <person name="Lipzen A."/>
            <person name="He G."/>
            <person name="Yan M."/>
            <person name="Ng V."/>
            <person name="Cullen D."/>
            <person name="Martin F."/>
            <person name="Rosso M.-N."/>
            <person name="Henrissat B."/>
            <person name="Hibbett D."/>
            <person name="Martinez A.T."/>
            <person name="Grigoriev I.V."/>
        </authorList>
    </citation>
    <scope>NUCLEOTIDE SEQUENCE</scope>
    <source>
        <strain evidence="2">CBS 506.95</strain>
    </source>
</reference>
<feature type="domain" description="F-box" evidence="1">
    <location>
        <begin position="13"/>
        <end position="62"/>
    </location>
</feature>
<dbReference type="OrthoDB" id="2322499at2759"/>
<dbReference type="PROSITE" id="PS50181">
    <property type="entry name" value="FBOX"/>
    <property type="match status" value="1"/>
</dbReference>
<protein>
    <recommendedName>
        <fullName evidence="1">F-box domain-containing protein</fullName>
    </recommendedName>
</protein>
<gene>
    <name evidence="2" type="ORF">CPB83DRAFT_838403</name>
</gene>